<evidence type="ECO:0000256" key="6">
    <source>
        <dbReference type="ARBA" id="ARBA00023242"/>
    </source>
</evidence>
<keyword evidence="4 8" id="KW-0853">WD repeat</keyword>
<dbReference type="GO" id="GO:0000462">
    <property type="term" value="P:maturation of SSU-rRNA from tricistronic rRNA transcript (SSU-rRNA, 5.8S rRNA, LSU-rRNA)"/>
    <property type="evidence" value="ECO:0007669"/>
    <property type="project" value="TreeGrafter"/>
</dbReference>
<keyword evidence="5" id="KW-0677">Repeat</keyword>
<evidence type="ECO:0000256" key="8">
    <source>
        <dbReference type="PROSITE-ProRule" id="PRU00221"/>
    </source>
</evidence>
<dbReference type="InterPro" id="IPR040315">
    <property type="entry name" value="WDR46/Utp7"/>
</dbReference>
<feature type="region of interest" description="Disordered" evidence="9">
    <location>
        <begin position="463"/>
        <end position="534"/>
    </location>
</feature>
<proteinExistence type="predicted"/>
<dbReference type="PROSITE" id="PS50082">
    <property type="entry name" value="WD_REPEATS_2"/>
    <property type="match status" value="1"/>
</dbReference>
<keyword evidence="3" id="KW-0698">rRNA processing</keyword>
<dbReference type="SUPFAM" id="SSF50978">
    <property type="entry name" value="WD40 repeat-like"/>
    <property type="match status" value="1"/>
</dbReference>
<feature type="non-terminal residue" evidence="11">
    <location>
        <position position="1"/>
    </location>
</feature>
<accession>A0A9W7Y8Y0</accession>
<dbReference type="Proteomes" id="UP001143981">
    <property type="component" value="Unassembled WGS sequence"/>
</dbReference>
<dbReference type="InterPro" id="IPR015943">
    <property type="entry name" value="WD40/YVTN_repeat-like_dom_sf"/>
</dbReference>
<gene>
    <name evidence="11" type="primary">utp7</name>
    <name evidence="11" type="ORF">LPJ61_004725</name>
</gene>
<keyword evidence="12" id="KW-1185">Reference proteome</keyword>
<sequence length="534" mass="58594">RGAGDGGESADELALEIKQRTVKYQRGAAGAAESKKVRSAKEKATADHARRRQAEAAEAAARSEVLLTETGGYLEAEGMERTFKFTQKQLAENVDISSASKIFDLKLGDFGPYAIDYSGDGRRLLLGGRKGHLATVDWRNAKLGCELHVRETVRDVCWLHNEMLFAVAQKKYAYIYDHTGAEVHCLRKHEEPTALGFLQHHFLLASTGMNGRVVYQDVTEGKVVGEHRSGFGPAHVLRVNPYNAVVHVGHGNGTVTLWAPQQSQPLAKLLCHKGPVQAVAVDGVHMATSGLDGQVKVWDVRALRVLHEYATARPAQSLDISQRGLLAAGCGPHVVVWKDALATCAGSPYMRRMLPATSVQSLRFAPYEDVLGYGHSGGMSSMLVPGAGEPNFDALVANPFQTAKQRQEAEVKLLLDKLPADTIQLDPTFIGRLDPRSQAEIQRERLGDERARYAENKAGGMYRDGAARNRTKGRNSTAKRYNRKRQTNVTDLKKLQELERMERDMRQAAASKPRPAHEAGALGSFYAEKARLDG</sequence>
<name>A0A9W7Y8Y0_9FUNG</name>
<dbReference type="PANTHER" id="PTHR14085:SF3">
    <property type="entry name" value="WD REPEAT-CONTAINING PROTEIN 46"/>
    <property type="match status" value="1"/>
</dbReference>
<evidence type="ECO:0000256" key="1">
    <source>
        <dbReference type="ARBA" id="ARBA00004099"/>
    </source>
</evidence>
<evidence type="ECO:0000256" key="5">
    <source>
        <dbReference type="ARBA" id="ARBA00022737"/>
    </source>
</evidence>
<evidence type="ECO:0000313" key="12">
    <source>
        <dbReference type="Proteomes" id="UP001143981"/>
    </source>
</evidence>
<comment type="subcellular location">
    <subcellularLocation>
        <location evidence="2">Nucleus</location>
        <location evidence="2">Nucleolus</location>
    </subcellularLocation>
</comment>
<dbReference type="PANTHER" id="PTHR14085">
    <property type="entry name" value="WD-REPEAT PROTEIN BING4"/>
    <property type="match status" value="1"/>
</dbReference>
<dbReference type="GO" id="GO:0032040">
    <property type="term" value="C:small-subunit processome"/>
    <property type="evidence" value="ECO:0007669"/>
    <property type="project" value="TreeGrafter"/>
</dbReference>
<comment type="caution">
    <text evidence="11">The sequence shown here is derived from an EMBL/GenBank/DDBJ whole genome shotgun (WGS) entry which is preliminary data.</text>
</comment>
<feature type="repeat" description="WD" evidence="8">
    <location>
        <begin position="269"/>
        <end position="308"/>
    </location>
</feature>
<feature type="compositionally biased region" description="Basic and acidic residues" evidence="9">
    <location>
        <begin position="33"/>
        <end position="55"/>
    </location>
</feature>
<reference evidence="11" key="1">
    <citation type="submission" date="2022-07" db="EMBL/GenBank/DDBJ databases">
        <title>Phylogenomic reconstructions and comparative analyses of Kickxellomycotina fungi.</title>
        <authorList>
            <person name="Reynolds N.K."/>
            <person name="Stajich J.E."/>
            <person name="Barry K."/>
            <person name="Grigoriev I.V."/>
            <person name="Crous P."/>
            <person name="Smith M.E."/>
        </authorList>
    </citation>
    <scope>NUCLEOTIDE SEQUENCE</scope>
    <source>
        <strain evidence="11">BCRC 34381</strain>
    </source>
</reference>
<evidence type="ECO:0000256" key="7">
    <source>
        <dbReference type="ARBA" id="ARBA00076453"/>
    </source>
</evidence>
<dbReference type="FunFam" id="2.130.10.10:FF:000378">
    <property type="entry name" value="U3 small nucleolar RNA-associated protein 7"/>
    <property type="match status" value="1"/>
</dbReference>
<evidence type="ECO:0000256" key="9">
    <source>
        <dbReference type="SAM" id="MobiDB-lite"/>
    </source>
</evidence>
<dbReference type="InterPro" id="IPR036322">
    <property type="entry name" value="WD40_repeat_dom_sf"/>
</dbReference>
<dbReference type="OrthoDB" id="10251154at2759"/>
<feature type="domain" description="BING4 C-terminal" evidence="10">
    <location>
        <begin position="348"/>
        <end position="427"/>
    </location>
</feature>
<dbReference type="InterPro" id="IPR019775">
    <property type="entry name" value="WD40_repeat_CS"/>
</dbReference>
<dbReference type="Pfam" id="PF00400">
    <property type="entry name" value="WD40"/>
    <property type="match status" value="1"/>
</dbReference>
<dbReference type="PROSITE" id="PS00678">
    <property type="entry name" value="WD_REPEATS_1"/>
    <property type="match status" value="1"/>
</dbReference>
<feature type="compositionally biased region" description="Basic and acidic residues" evidence="9">
    <location>
        <begin position="491"/>
        <end position="506"/>
    </location>
</feature>
<protein>
    <recommendedName>
        <fullName evidence="7">U three protein 7</fullName>
    </recommendedName>
</protein>
<dbReference type="SMART" id="SM01033">
    <property type="entry name" value="BING4CT"/>
    <property type="match status" value="1"/>
</dbReference>
<feature type="region of interest" description="Disordered" evidence="9">
    <location>
        <begin position="28"/>
        <end position="55"/>
    </location>
</feature>
<organism evidence="11 12">
    <name type="scientific">Coemansia biformis</name>
    <dbReference type="NCBI Taxonomy" id="1286918"/>
    <lineage>
        <taxon>Eukaryota</taxon>
        <taxon>Fungi</taxon>
        <taxon>Fungi incertae sedis</taxon>
        <taxon>Zoopagomycota</taxon>
        <taxon>Kickxellomycotina</taxon>
        <taxon>Kickxellomycetes</taxon>
        <taxon>Kickxellales</taxon>
        <taxon>Kickxellaceae</taxon>
        <taxon>Coemansia</taxon>
    </lineage>
</organism>
<dbReference type="Gene3D" id="2.130.10.10">
    <property type="entry name" value="YVTN repeat-like/Quinoprotein amine dehydrogenase"/>
    <property type="match status" value="1"/>
</dbReference>
<keyword evidence="6" id="KW-0539">Nucleus</keyword>
<evidence type="ECO:0000313" key="11">
    <source>
        <dbReference type="EMBL" id="KAJ1727153.1"/>
    </source>
</evidence>
<dbReference type="EMBL" id="JANBOI010001202">
    <property type="protein sequence ID" value="KAJ1727153.1"/>
    <property type="molecule type" value="Genomic_DNA"/>
</dbReference>
<dbReference type="GO" id="GO:0030686">
    <property type="term" value="C:90S preribosome"/>
    <property type="evidence" value="ECO:0007669"/>
    <property type="project" value="TreeGrafter"/>
</dbReference>
<comment type="function">
    <text evidence="1">Involved in nucleolar processing of pre-18S ribosomal RNA.</text>
</comment>
<evidence type="ECO:0000256" key="2">
    <source>
        <dbReference type="ARBA" id="ARBA00004604"/>
    </source>
</evidence>
<dbReference type="InterPro" id="IPR001680">
    <property type="entry name" value="WD40_rpt"/>
</dbReference>
<evidence type="ECO:0000256" key="3">
    <source>
        <dbReference type="ARBA" id="ARBA00022552"/>
    </source>
</evidence>
<evidence type="ECO:0000259" key="10">
    <source>
        <dbReference type="SMART" id="SM01033"/>
    </source>
</evidence>
<dbReference type="SMART" id="SM00320">
    <property type="entry name" value="WD40"/>
    <property type="match status" value="6"/>
</dbReference>
<dbReference type="Pfam" id="PF08149">
    <property type="entry name" value="BING4CT"/>
    <property type="match status" value="1"/>
</dbReference>
<dbReference type="AlphaFoldDB" id="A0A9W7Y8Y0"/>
<evidence type="ECO:0000256" key="4">
    <source>
        <dbReference type="ARBA" id="ARBA00022574"/>
    </source>
</evidence>
<dbReference type="InterPro" id="IPR012952">
    <property type="entry name" value="BING4_C_dom"/>
</dbReference>